<name>A0A5B6W1M2_9ROSI</name>
<evidence type="ECO:0000259" key="1">
    <source>
        <dbReference type="PROSITE" id="PS50878"/>
    </source>
</evidence>
<proteinExistence type="predicted"/>
<dbReference type="SUPFAM" id="SSF56672">
    <property type="entry name" value="DNA/RNA polymerases"/>
    <property type="match status" value="1"/>
</dbReference>
<dbReference type="PROSITE" id="PS50878">
    <property type="entry name" value="RT_POL"/>
    <property type="match status" value="1"/>
</dbReference>
<dbReference type="PANTHER" id="PTHR33116:SF86">
    <property type="entry name" value="REVERSE TRANSCRIPTASE DOMAIN-CONTAINING PROTEIN"/>
    <property type="match status" value="1"/>
</dbReference>
<dbReference type="Pfam" id="PF00078">
    <property type="entry name" value="RVT_1"/>
    <property type="match status" value="1"/>
</dbReference>
<keyword evidence="2" id="KW-0695">RNA-directed DNA polymerase</keyword>
<comment type="caution">
    <text evidence="2">The sequence shown here is derived from an EMBL/GenBank/DDBJ whole genome shotgun (WGS) entry which is preliminary data.</text>
</comment>
<keyword evidence="2" id="KW-0808">Transferase</keyword>
<dbReference type="EMBL" id="SMMG02000005">
    <property type="protein sequence ID" value="KAA3475779.1"/>
    <property type="molecule type" value="Genomic_DNA"/>
</dbReference>
<gene>
    <name evidence="2" type="ORF">EPI10_025916</name>
</gene>
<dbReference type="InterPro" id="IPR000477">
    <property type="entry name" value="RT_dom"/>
</dbReference>
<keyword evidence="3" id="KW-1185">Reference proteome</keyword>
<feature type="domain" description="Reverse transcriptase" evidence="1">
    <location>
        <begin position="1"/>
        <end position="263"/>
    </location>
</feature>
<dbReference type="GO" id="GO:0003964">
    <property type="term" value="F:RNA-directed DNA polymerase activity"/>
    <property type="evidence" value="ECO:0007669"/>
    <property type="project" value="UniProtKB-KW"/>
</dbReference>
<dbReference type="OrthoDB" id="1000610at2759"/>
<dbReference type="PANTHER" id="PTHR33116">
    <property type="entry name" value="REVERSE TRANSCRIPTASE ZINC-BINDING DOMAIN-CONTAINING PROTEIN-RELATED-RELATED"/>
    <property type="match status" value="1"/>
</dbReference>
<dbReference type="Proteomes" id="UP000325315">
    <property type="component" value="Unassembled WGS sequence"/>
</dbReference>
<sequence length="364" mass="41539">MEMYLNGINLKLFRSRTKRKGIGLGKGQSKRVAGKLKSSTSEIIAKVLVNRMSLVLGHCINEAQDAFIAGRQISDNTLIAYEILHTLKTMKHCKKGNFALKLDMRWDFLAGMMSSLGFCQEWIILIMRCVCSVTYTMGINEGISDVFIPSRGLRQGDPLSPYLFLIYAEGLSILLNEAKQKRLMLGAPIGRERFTINHLIFADDCILFGDASKEGAHTVRNILNEYELVSGQKANYDKSLIYFGASFDHSVRAQITNILGVRIAVNLEKYLGLPMMVGRRKRWAFANFVDRFRKRVESWNFRFLSMGGEEVFIKTVLQAIPIYVMQCFELPKTLCNKLEGIMNKFWWANGKSEKSIHWCSWKDL</sequence>
<accession>A0A5B6W1M2</accession>
<reference evidence="3" key="1">
    <citation type="journal article" date="2019" name="Plant Biotechnol. J.">
        <title>Genome sequencing of the Australian wild diploid species Gossypium australe highlights disease resistance and delayed gland morphogenesis.</title>
        <authorList>
            <person name="Cai Y."/>
            <person name="Cai X."/>
            <person name="Wang Q."/>
            <person name="Wang P."/>
            <person name="Zhang Y."/>
            <person name="Cai C."/>
            <person name="Xu Y."/>
            <person name="Wang K."/>
            <person name="Zhou Z."/>
            <person name="Wang C."/>
            <person name="Geng S."/>
            <person name="Li B."/>
            <person name="Dong Q."/>
            <person name="Hou Y."/>
            <person name="Wang H."/>
            <person name="Ai P."/>
            <person name="Liu Z."/>
            <person name="Yi F."/>
            <person name="Sun M."/>
            <person name="An G."/>
            <person name="Cheng J."/>
            <person name="Zhang Y."/>
            <person name="Shi Q."/>
            <person name="Xie Y."/>
            <person name="Shi X."/>
            <person name="Chang Y."/>
            <person name="Huang F."/>
            <person name="Chen Y."/>
            <person name="Hong S."/>
            <person name="Mi L."/>
            <person name="Sun Q."/>
            <person name="Zhang L."/>
            <person name="Zhou B."/>
            <person name="Peng R."/>
            <person name="Zhang X."/>
            <person name="Liu F."/>
        </authorList>
    </citation>
    <scope>NUCLEOTIDE SEQUENCE [LARGE SCALE GENOMIC DNA]</scope>
    <source>
        <strain evidence="3">cv. PA1801</strain>
    </source>
</reference>
<keyword evidence="2" id="KW-0548">Nucleotidyltransferase</keyword>
<dbReference type="AlphaFoldDB" id="A0A5B6W1M2"/>
<evidence type="ECO:0000313" key="3">
    <source>
        <dbReference type="Proteomes" id="UP000325315"/>
    </source>
</evidence>
<evidence type="ECO:0000313" key="2">
    <source>
        <dbReference type="EMBL" id="KAA3475779.1"/>
    </source>
</evidence>
<organism evidence="2 3">
    <name type="scientific">Gossypium australe</name>
    <dbReference type="NCBI Taxonomy" id="47621"/>
    <lineage>
        <taxon>Eukaryota</taxon>
        <taxon>Viridiplantae</taxon>
        <taxon>Streptophyta</taxon>
        <taxon>Embryophyta</taxon>
        <taxon>Tracheophyta</taxon>
        <taxon>Spermatophyta</taxon>
        <taxon>Magnoliopsida</taxon>
        <taxon>eudicotyledons</taxon>
        <taxon>Gunneridae</taxon>
        <taxon>Pentapetalae</taxon>
        <taxon>rosids</taxon>
        <taxon>malvids</taxon>
        <taxon>Malvales</taxon>
        <taxon>Malvaceae</taxon>
        <taxon>Malvoideae</taxon>
        <taxon>Gossypium</taxon>
    </lineage>
</organism>
<protein>
    <submittedName>
        <fullName evidence="2">Reverse transcriptase</fullName>
    </submittedName>
</protein>
<dbReference type="InterPro" id="IPR043502">
    <property type="entry name" value="DNA/RNA_pol_sf"/>
</dbReference>